<name>A0AAE0G2M7_9CHLO</name>
<dbReference type="Gene3D" id="3.90.70.10">
    <property type="entry name" value="Cysteine proteinases"/>
    <property type="match status" value="1"/>
</dbReference>
<gene>
    <name evidence="6" type="ORF">CYMTET_21203</name>
</gene>
<protein>
    <recommendedName>
        <fullName evidence="5">Peptidase C1A papain C-terminal domain-containing protein</fullName>
    </recommendedName>
</protein>
<dbReference type="InterPro" id="IPR025660">
    <property type="entry name" value="Pept_his_AS"/>
</dbReference>
<evidence type="ECO:0000256" key="3">
    <source>
        <dbReference type="ARBA" id="ARBA00060028"/>
    </source>
</evidence>
<dbReference type="Proteomes" id="UP001190700">
    <property type="component" value="Unassembled WGS sequence"/>
</dbReference>
<dbReference type="InterPro" id="IPR013128">
    <property type="entry name" value="Peptidase_C1A"/>
</dbReference>
<dbReference type="InterPro" id="IPR000668">
    <property type="entry name" value="Peptidase_C1A_C"/>
</dbReference>
<keyword evidence="4" id="KW-0732">Signal</keyword>
<dbReference type="AlphaFoldDB" id="A0AAE0G2M7"/>
<feature type="domain" description="Peptidase C1A papain C-terminal" evidence="5">
    <location>
        <begin position="89"/>
        <end position="309"/>
    </location>
</feature>
<dbReference type="InterPro" id="IPR025661">
    <property type="entry name" value="Pept_asp_AS"/>
</dbReference>
<dbReference type="EMBL" id="LGRX02010413">
    <property type="protein sequence ID" value="KAK3270400.1"/>
    <property type="molecule type" value="Genomic_DNA"/>
</dbReference>
<evidence type="ECO:0000259" key="5">
    <source>
        <dbReference type="SMART" id="SM00645"/>
    </source>
</evidence>
<dbReference type="PANTHER" id="PTHR12411">
    <property type="entry name" value="CYSTEINE PROTEASE FAMILY C1-RELATED"/>
    <property type="match status" value="1"/>
</dbReference>
<organism evidence="6 7">
    <name type="scientific">Cymbomonas tetramitiformis</name>
    <dbReference type="NCBI Taxonomy" id="36881"/>
    <lineage>
        <taxon>Eukaryota</taxon>
        <taxon>Viridiplantae</taxon>
        <taxon>Chlorophyta</taxon>
        <taxon>Pyramimonadophyceae</taxon>
        <taxon>Pyramimonadales</taxon>
        <taxon>Pyramimonadaceae</taxon>
        <taxon>Cymbomonas</taxon>
    </lineage>
</organism>
<dbReference type="SMART" id="SM00645">
    <property type="entry name" value="Pept_C1"/>
    <property type="match status" value="1"/>
</dbReference>
<sequence>MGKVLAFLVQGLAATASARSLLEESSSMVNDPVWHAKLNDGNSTWVAGHNEFFNGWTHEKAKGLCGTILDGENTDIPVVDFELIDDSSIPDTFDATTQWPKYIHPIRDQQQCGSCWAFSASEVLSDRFTIASQGAIDVVLSPQDMVACDKTDQGCNGGRLGSAWNYLKNTGIVSDKCDPYTAGDGQSGTCQTKCVDGEAWKKYKATDSFQMRSVSAMQKEIMTNGPIQVAFTVYKSFMSYKSGVYVKKPFEFIPEGGHAVKAVGWGTEDGVDYWLIANSWNTNWGLNGFFKIKRGVNECGIEGQAYAGHAAVSTLSLAPQVE</sequence>
<comment type="function">
    <text evidence="3">Thiol protease which is required for parasite excystation and invasion of the proximal small intestine of the human host.</text>
</comment>
<evidence type="ECO:0000313" key="7">
    <source>
        <dbReference type="Proteomes" id="UP001190700"/>
    </source>
</evidence>
<dbReference type="CDD" id="cd02620">
    <property type="entry name" value="Peptidase_C1A_CathepsinB"/>
    <property type="match status" value="1"/>
</dbReference>
<dbReference type="PROSITE" id="PS00640">
    <property type="entry name" value="THIOL_PROTEASE_ASN"/>
    <property type="match status" value="1"/>
</dbReference>
<keyword evidence="2" id="KW-1015">Disulfide bond</keyword>
<evidence type="ECO:0000256" key="2">
    <source>
        <dbReference type="ARBA" id="ARBA00023157"/>
    </source>
</evidence>
<feature type="chain" id="PRO_5042138639" description="Peptidase C1A papain C-terminal domain-containing protein" evidence="4">
    <location>
        <begin position="19"/>
        <end position="322"/>
    </location>
</feature>
<dbReference type="Pfam" id="PF00112">
    <property type="entry name" value="Peptidase_C1"/>
    <property type="match status" value="1"/>
</dbReference>
<dbReference type="FunFam" id="3.90.70.10:FF:000096">
    <property type="entry name" value="Cathepsin B-like cysteine protease"/>
    <property type="match status" value="1"/>
</dbReference>
<accession>A0AAE0G2M7</accession>
<dbReference type="PRINTS" id="PR00705">
    <property type="entry name" value="PAPAIN"/>
</dbReference>
<feature type="signal peptide" evidence="4">
    <location>
        <begin position="1"/>
        <end position="18"/>
    </location>
</feature>
<reference evidence="6 7" key="1">
    <citation type="journal article" date="2015" name="Genome Biol. Evol.">
        <title>Comparative Genomics of a Bacterivorous Green Alga Reveals Evolutionary Causalities and Consequences of Phago-Mixotrophic Mode of Nutrition.</title>
        <authorList>
            <person name="Burns J.A."/>
            <person name="Paasch A."/>
            <person name="Narechania A."/>
            <person name="Kim E."/>
        </authorList>
    </citation>
    <scope>NUCLEOTIDE SEQUENCE [LARGE SCALE GENOMIC DNA]</scope>
    <source>
        <strain evidence="6 7">PLY_AMNH</strain>
    </source>
</reference>
<dbReference type="SUPFAM" id="SSF54001">
    <property type="entry name" value="Cysteine proteinases"/>
    <property type="match status" value="1"/>
</dbReference>
<proteinExistence type="inferred from homology"/>
<dbReference type="GO" id="GO:0008234">
    <property type="term" value="F:cysteine-type peptidase activity"/>
    <property type="evidence" value="ECO:0007669"/>
    <property type="project" value="InterPro"/>
</dbReference>
<dbReference type="InterPro" id="IPR000169">
    <property type="entry name" value="Pept_cys_AS"/>
</dbReference>
<comment type="caution">
    <text evidence="6">The sequence shown here is derived from an EMBL/GenBank/DDBJ whole genome shotgun (WGS) entry which is preliminary data.</text>
</comment>
<dbReference type="PROSITE" id="PS00139">
    <property type="entry name" value="THIOL_PROTEASE_CYS"/>
    <property type="match status" value="1"/>
</dbReference>
<evidence type="ECO:0000256" key="1">
    <source>
        <dbReference type="ARBA" id="ARBA00008455"/>
    </source>
</evidence>
<dbReference type="GO" id="GO:0006508">
    <property type="term" value="P:proteolysis"/>
    <property type="evidence" value="ECO:0007669"/>
    <property type="project" value="InterPro"/>
</dbReference>
<comment type="similarity">
    <text evidence="1">Belongs to the peptidase C1 family.</text>
</comment>
<dbReference type="PROSITE" id="PS00639">
    <property type="entry name" value="THIOL_PROTEASE_HIS"/>
    <property type="match status" value="1"/>
</dbReference>
<keyword evidence="7" id="KW-1185">Reference proteome</keyword>
<evidence type="ECO:0000256" key="4">
    <source>
        <dbReference type="SAM" id="SignalP"/>
    </source>
</evidence>
<evidence type="ECO:0000313" key="6">
    <source>
        <dbReference type="EMBL" id="KAK3270400.1"/>
    </source>
</evidence>
<dbReference type="InterPro" id="IPR038765">
    <property type="entry name" value="Papain-like_cys_pep_sf"/>
</dbReference>